<evidence type="ECO:0000259" key="13">
    <source>
        <dbReference type="Pfam" id="PF08245"/>
    </source>
</evidence>
<dbReference type="SUPFAM" id="SSF53623">
    <property type="entry name" value="MurD-like peptide ligases, catalytic domain"/>
    <property type="match status" value="1"/>
</dbReference>
<dbReference type="HAMAP" id="MF_02019">
    <property type="entry name" value="MurF"/>
    <property type="match status" value="1"/>
</dbReference>
<evidence type="ECO:0000256" key="4">
    <source>
        <dbReference type="ARBA" id="ARBA00022741"/>
    </source>
</evidence>
<keyword evidence="3" id="KW-0132">Cell division</keyword>
<dbReference type="Gene3D" id="3.40.1190.10">
    <property type="entry name" value="Mur-like, catalytic domain"/>
    <property type="match status" value="1"/>
</dbReference>
<dbReference type="PANTHER" id="PTHR43024:SF1">
    <property type="entry name" value="UDP-N-ACETYLMURAMOYL-TRIPEPTIDE--D-ALANYL-D-ALANINE LIGASE"/>
    <property type="match status" value="1"/>
</dbReference>
<dbReference type="GO" id="GO:0071555">
    <property type="term" value="P:cell wall organization"/>
    <property type="evidence" value="ECO:0007669"/>
    <property type="project" value="UniProtKB-KW"/>
</dbReference>
<dbReference type="GO" id="GO:0005524">
    <property type="term" value="F:ATP binding"/>
    <property type="evidence" value="ECO:0007669"/>
    <property type="project" value="UniProtKB-KW"/>
</dbReference>
<evidence type="ECO:0000313" key="14">
    <source>
        <dbReference type="EMBL" id="AIF20826.1"/>
    </source>
</evidence>
<keyword evidence="2 14" id="KW-0436">Ligase</keyword>
<evidence type="ECO:0000256" key="7">
    <source>
        <dbReference type="ARBA" id="ARBA00022984"/>
    </source>
</evidence>
<sequence>MRITLPEAEAFCTLITQHTGQEPTSPITGIATDSRECVSGDLYIALKGDKVDGHQFIQQAKNNGAAASLIDQDITDINGMYTIHVDDVLAALGNLARDWRKQFDVPVIGITGSNGKTTTKELLKHIFTDHENVHATTGNFNTSIGVPLTLFQLSYEHTISLIEMGANQSGDIEYLCRITEPTHGLITNIAPAHLEGFGSIEEVARTKGALFNALQKGIAFVNMADEYVRGLEISGASISYGLTPDCDFPADIHHEKDGTITVTIDAEEIKTDSHNLSFVKNVIAASAIAIKLGIDWDIFRQRVKSFQAPKGRCEVKQLNNITIIDDTYNANLNSTLAAIDYLKAFSGNGRRVLVFGDMFELGEGSVDHHRQVGEHCKEMELDAVFSTGHESTITDSALNDSVFHQHFDSKQDLLTSLRDWIESGDKLLVKGSRGMAMETIIEGLAKN</sequence>
<evidence type="ECO:0000256" key="10">
    <source>
        <dbReference type="ARBA" id="ARBA00031461"/>
    </source>
</evidence>
<feature type="domain" description="Mur ligase C-terminal" evidence="12">
    <location>
        <begin position="311"/>
        <end position="433"/>
    </location>
</feature>
<dbReference type="GO" id="GO:0008360">
    <property type="term" value="P:regulation of cell shape"/>
    <property type="evidence" value="ECO:0007669"/>
    <property type="project" value="UniProtKB-KW"/>
</dbReference>
<evidence type="ECO:0000259" key="12">
    <source>
        <dbReference type="Pfam" id="PF02875"/>
    </source>
</evidence>
<dbReference type="Gene3D" id="3.40.1390.10">
    <property type="entry name" value="MurE/MurF, N-terminal domain"/>
    <property type="match status" value="1"/>
</dbReference>
<dbReference type="InterPro" id="IPR051046">
    <property type="entry name" value="MurCDEF_CellWall_CoF430Synth"/>
</dbReference>
<dbReference type="NCBIfam" id="TIGR01143">
    <property type="entry name" value="murF"/>
    <property type="match status" value="1"/>
</dbReference>
<accession>A0A075HWV8</accession>
<dbReference type="InterPro" id="IPR004101">
    <property type="entry name" value="Mur_ligase_C"/>
</dbReference>
<dbReference type="PANTHER" id="PTHR43024">
    <property type="entry name" value="UDP-N-ACETYLMURAMOYL-TRIPEPTIDE--D-ALANYL-D-ALANINE LIGASE"/>
    <property type="match status" value="1"/>
</dbReference>
<gene>
    <name evidence="14" type="primary">murF</name>
</gene>
<protein>
    <recommendedName>
        <fullName evidence="10">UDP-MurNAc-pentapeptide synthetase</fullName>
    </recommendedName>
</protein>
<keyword evidence="5" id="KW-0067">ATP-binding</keyword>
<dbReference type="InterPro" id="IPR000713">
    <property type="entry name" value="Mur_ligase_N"/>
</dbReference>
<feature type="domain" description="Mur ligase central" evidence="13">
    <location>
        <begin position="110"/>
        <end position="288"/>
    </location>
</feature>
<dbReference type="InterPro" id="IPR035911">
    <property type="entry name" value="MurE/MurF_N"/>
</dbReference>
<dbReference type="InterPro" id="IPR005863">
    <property type="entry name" value="UDP-N-AcMur_synth"/>
</dbReference>
<dbReference type="InterPro" id="IPR036615">
    <property type="entry name" value="Mur_ligase_C_dom_sf"/>
</dbReference>
<reference evidence="14" key="1">
    <citation type="journal article" date="2014" name="Genome Biol. Evol.">
        <title>Pangenome evidence for extensive interdomain horizontal transfer affecting lineage core and shell genes in uncultured planktonic thaumarchaeota and euryarchaeota.</title>
        <authorList>
            <person name="Deschamps P."/>
            <person name="Zivanovic Y."/>
            <person name="Moreira D."/>
            <person name="Rodriguez-Valera F."/>
            <person name="Lopez-Garcia P."/>
        </authorList>
    </citation>
    <scope>NUCLEOTIDE SEQUENCE</scope>
</reference>
<dbReference type="Pfam" id="PF01225">
    <property type="entry name" value="Mur_ligase"/>
    <property type="match status" value="1"/>
</dbReference>
<feature type="domain" description="Mur ligase N-terminal catalytic" evidence="11">
    <location>
        <begin position="27"/>
        <end position="98"/>
    </location>
</feature>
<dbReference type="InterPro" id="IPR013221">
    <property type="entry name" value="Mur_ligase_cen"/>
</dbReference>
<proteinExistence type="inferred from homology"/>
<dbReference type="AlphaFoldDB" id="A0A075HWV8"/>
<evidence type="ECO:0000256" key="1">
    <source>
        <dbReference type="ARBA" id="ARBA00022490"/>
    </source>
</evidence>
<dbReference type="GO" id="GO:0051301">
    <property type="term" value="P:cell division"/>
    <property type="evidence" value="ECO:0007669"/>
    <property type="project" value="UniProtKB-KW"/>
</dbReference>
<evidence type="ECO:0000256" key="5">
    <source>
        <dbReference type="ARBA" id="ARBA00022840"/>
    </source>
</evidence>
<keyword evidence="7" id="KW-0573">Peptidoglycan synthesis</keyword>
<dbReference type="InterPro" id="IPR036565">
    <property type="entry name" value="Mur-like_cat_sf"/>
</dbReference>
<keyword evidence="1" id="KW-0963">Cytoplasm</keyword>
<evidence type="ECO:0000256" key="2">
    <source>
        <dbReference type="ARBA" id="ARBA00022598"/>
    </source>
</evidence>
<evidence type="ECO:0000256" key="8">
    <source>
        <dbReference type="ARBA" id="ARBA00023306"/>
    </source>
</evidence>
<keyword evidence="6" id="KW-0133">Cell shape</keyword>
<dbReference type="SUPFAM" id="SSF53244">
    <property type="entry name" value="MurD-like peptide ligases, peptide-binding domain"/>
    <property type="match status" value="1"/>
</dbReference>
<dbReference type="Gene3D" id="3.90.190.20">
    <property type="entry name" value="Mur ligase, C-terminal domain"/>
    <property type="match status" value="1"/>
</dbReference>
<dbReference type="GO" id="GO:0047480">
    <property type="term" value="F:UDP-N-acetylmuramoyl-tripeptide-D-alanyl-D-alanine ligase activity"/>
    <property type="evidence" value="ECO:0007669"/>
    <property type="project" value="InterPro"/>
</dbReference>
<evidence type="ECO:0000259" key="11">
    <source>
        <dbReference type="Pfam" id="PF01225"/>
    </source>
</evidence>
<organism evidence="14">
    <name type="scientific">uncultured marine group II/III euryarchaeote KM3_94_C01</name>
    <dbReference type="NCBI Taxonomy" id="1456545"/>
    <lineage>
        <taxon>Archaea</taxon>
        <taxon>Methanobacteriati</taxon>
        <taxon>Methanobacteriota</taxon>
        <taxon>environmental samples</taxon>
    </lineage>
</organism>
<evidence type="ECO:0000256" key="9">
    <source>
        <dbReference type="ARBA" id="ARBA00023316"/>
    </source>
</evidence>
<dbReference type="Pfam" id="PF08245">
    <property type="entry name" value="Mur_ligase_M"/>
    <property type="match status" value="1"/>
</dbReference>
<dbReference type="SUPFAM" id="SSF63418">
    <property type="entry name" value="MurE/MurF N-terminal domain"/>
    <property type="match status" value="1"/>
</dbReference>
<dbReference type="Pfam" id="PF02875">
    <property type="entry name" value="Mur_ligase_C"/>
    <property type="match status" value="1"/>
</dbReference>
<keyword evidence="8" id="KW-0131">Cell cycle</keyword>
<evidence type="ECO:0000256" key="6">
    <source>
        <dbReference type="ARBA" id="ARBA00022960"/>
    </source>
</evidence>
<keyword evidence="9" id="KW-0961">Cell wall biogenesis/degradation</keyword>
<keyword evidence="4" id="KW-0547">Nucleotide-binding</keyword>
<evidence type="ECO:0000256" key="3">
    <source>
        <dbReference type="ARBA" id="ARBA00022618"/>
    </source>
</evidence>
<dbReference type="EMBL" id="KF901176">
    <property type="protein sequence ID" value="AIF20826.1"/>
    <property type="molecule type" value="Genomic_DNA"/>
</dbReference>
<name>A0A075HWV8_9EURY</name>